<feature type="transmembrane region" description="Helical" evidence="8">
    <location>
        <begin position="156"/>
        <end position="179"/>
    </location>
</feature>
<dbReference type="GO" id="GO:0009103">
    <property type="term" value="P:lipopolysaccharide biosynthetic process"/>
    <property type="evidence" value="ECO:0007669"/>
    <property type="project" value="UniProtKB-ARBA"/>
</dbReference>
<evidence type="ECO:0000313" key="10">
    <source>
        <dbReference type="Proteomes" id="UP000620075"/>
    </source>
</evidence>
<dbReference type="AlphaFoldDB" id="A0A934NDK4"/>
<feature type="transmembrane region" description="Helical" evidence="8">
    <location>
        <begin position="186"/>
        <end position="204"/>
    </location>
</feature>
<keyword evidence="2" id="KW-1003">Cell membrane</keyword>
<evidence type="ECO:0008006" key="11">
    <source>
        <dbReference type="Google" id="ProtNLM"/>
    </source>
</evidence>
<feature type="transmembrane region" description="Helical" evidence="8">
    <location>
        <begin position="465"/>
        <end position="484"/>
    </location>
</feature>
<evidence type="ECO:0000256" key="7">
    <source>
        <dbReference type="ARBA" id="ARBA00023136"/>
    </source>
</evidence>
<evidence type="ECO:0000256" key="5">
    <source>
        <dbReference type="ARBA" id="ARBA00022692"/>
    </source>
</evidence>
<name>A0A934NDK4_9BACT</name>
<dbReference type="PANTHER" id="PTHR33908:SF11">
    <property type="entry name" value="MEMBRANE PROTEIN"/>
    <property type="match status" value="1"/>
</dbReference>
<reference evidence="9 10" key="1">
    <citation type="submission" date="2020-10" db="EMBL/GenBank/DDBJ databases">
        <title>Ca. Dormibacterota MAGs.</title>
        <authorList>
            <person name="Montgomery K."/>
        </authorList>
    </citation>
    <scope>NUCLEOTIDE SEQUENCE [LARGE SCALE GENOMIC DNA]</scope>
    <source>
        <strain evidence="9">SC8811_S16_3</strain>
    </source>
</reference>
<feature type="transmembrane region" description="Helical" evidence="8">
    <location>
        <begin position="210"/>
        <end position="227"/>
    </location>
</feature>
<comment type="subcellular location">
    <subcellularLocation>
        <location evidence="1">Cell membrane</location>
        <topology evidence="1">Multi-pass membrane protein</topology>
    </subcellularLocation>
</comment>
<evidence type="ECO:0000256" key="8">
    <source>
        <dbReference type="SAM" id="Phobius"/>
    </source>
</evidence>
<evidence type="ECO:0000256" key="2">
    <source>
        <dbReference type="ARBA" id="ARBA00022475"/>
    </source>
</evidence>
<accession>A0A934NDK4</accession>
<feature type="transmembrane region" description="Helical" evidence="8">
    <location>
        <begin position="43"/>
        <end position="63"/>
    </location>
</feature>
<keyword evidence="7 8" id="KW-0472">Membrane</keyword>
<dbReference type="RefSeq" id="WP_338182661.1">
    <property type="nucleotide sequence ID" value="NZ_JAEKNQ010000064.1"/>
</dbReference>
<dbReference type="Proteomes" id="UP000620075">
    <property type="component" value="Unassembled WGS sequence"/>
</dbReference>
<evidence type="ECO:0000313" key="9">
    <source>
        <dbReference type="EMBL" id="MBJ7604671.1"/>
    </source>
</evidence>
<evidence type="ECO:0000256" key="1">
    <source>
        <dbReference type="ARBA" id="ARBA00004651"/>
    </source>
</evidence>
<dbReference type="PANTHER" id="PTHR33908">
    <property type="entry name" value="MANNOSYLTRANSFERASE YKCB-RELATED"/>
    <property type="match status" value="1"/>
</dbReference>
<organism evidence="9 10">
    <name type="scientific">Candidatus Dormiibacter inghamiae</name>
    <dbReference type="NCBI Taxonomy" id="3127013"/>
    <lineage>
        <taxon>Bacteria</taxon>
        <taxon>Bacillati</taxon>
        <taxon>Candidatus Dormiibacterota</taxon>
        <taxon>Candidatus Dormibacteria</taxon>
        <taxon>Candidatus Dormibacterales</taxon>
        <taxon>Candidatus Dormibacteraceae</taxon>
        <taxon>Candidatus Dormiibacter</taxon>
    </lineage>
</organism>
<feature type="transmembrane region" description="Helical" evidence="8">
    <location>
        <begin position="305"/>
        <end position="328"/>
    </location>
</feature>
<dbReference type="EMBL" id="JAEKNQ010000064">
    <property type="protein sequence ID" value="MBJ7604671.1"/>
    <property type="molecule type" value="Genomic_DNA"/>
</dbReference>
<comment type="caution">
    <text evidence="9">The sequence shown here is derived from an EMBL/GenBank/DDBJ whole genome shotgun (WGS) entry which is preliminary data.</text>
</comment>
<feature type="transmembrane region" description="Helical" evidence="8">
    <location>
        <begin position="405"/>
        <end position="427"/>
    </location>
</feature>
<dbReference type="GO" id="GO:0016763">
    <property type="term" value="F:pentosyltransferase activity"/>
    <property type="evidence" value="ECO:0007669"/>
    <property type="project" value="TreeGrafter"/>
</dbReference>
<feature type="transmembrane region" description="Helical" evidence="8">
    <location>
        <begin position="271"/>
        <end position="293"/>
    </location>
</feature>
<feature type="transmembrane region" description="Helical" evidence="8">
    <location>
        <begin position="16"/>
        <end position="36"/>
    </location>
</feature>
<dbReference type="InterPro" id="IPR050297">
    <property type="entry name" value="LipidA_mod_glycosyltrf_83"/>
</dbReference>
<keyword evidence="6 8" id="KW-1133">Transmembrane helix</keyword>
<evidence type="ECO:0000256" key="6">
    <source>
        <dbReference type="ARBA" id="ARBA00022989"/>
    </source>
</evidence>
<keyword evidence="3" id="KW-0328">Glycosyltransferase</keyword>
<dbReference type="GO" id="GO:0005886">
    <property type="term" value="C:plasma membrane"/>
    <property type="evidence" value="ECO:0007669"/>
    <property type="project" value="UniProtKB-SubCell"/>
</dbReference>
<protein>
    <recommendedName>
        <fullName evidence="11">Glycosyltransferase RgtA/B/C/D-like domain-containing protein</fullName>
    </recommendedName>
</protein>
<evidence type="ECO:0000256" key="4">
    <source>
        <dbReference type="ARBA" id="ARBA00022679"/>
    </source>
</evidence>
<proteinExistence type="predicted"/>
<feature type="transmembrane region" description="Helical" evidence="8">
    <location>
        <begin position="439"/>
        <end position="458"/>
    </location>
</feature>
<feature type="transmembrane region" description="Helical" evidence="8">
    <location>
        <begin position="234"/>
        <end position="251"/>
    </location>
</feature>
<gene>
    <name evidence="9" type="ORF">JF888_16070</name>
</gene>
<keyword evidence="5 8" id="KW-0812">Transmembrane</keyword>
<feature type="transmembrane region" description="Helical" evidence="8">
    <location>
        <begin position="377"/>
        <end position="398"/>
    </location>
</feature>
<keyword evidence="4" id="KW-0808">Transferase</keyword>
<evidence type="ECO:0000256" key="3">
    <source>
        <dbReference type="ARBA" id="ARBA00022676"/>
    </source>
</evidence>
<sequence>MLDGFRVPARLAGSDFWRRTTLIQLLGTLPTGLLSLSRRRTPILIYLGALVPALAVALGQPVWSRVDEAQHYDLIAQYAHGSYALSDQTRIRPETLGIMHQTGVYRWSAKGTDPAPAVIDPNDFERMPAGLNWNQRGVWTRRHLWSFSYESMQPPLYYLAMVPFWWAGDLLGGPLGAVYGVRIANALLMAFLAPLAWVLALRLLPGRHPVAAIAAATTVAPGIVLNTTQVTNDVAAAVLGGIVSLQAVRGFQEGFSRRSAWLLGVLLGAAMMSKLTAGGAVFMVGAALLAPVLQRGVSWREQLGHLGRVAGGSLAVMAPWLAANLLLYRRLLPPSQLMSYVIQPGAVTLVQVQRDLEHAFFTYWTGEPVYTLAQAGLLELLVGVAVMYCLFGLLVGVVRHRLPEGAGAVLAVGAAGQVLFALCALRFANIGGLLPGRYLYPAAVAIACLLAIGLTALVPAAMPRLATAGVIGISFLTALAGFVVTGPSNAVQAGFEAPPERAMASVQASTVFAGVVITLDKVAMLPGSDQLWLHVRINNRGESEVDWWPRAKVLVGEDERLSYIDYARSQQFPETLQPGQEASGWLVAKVGKRGRAQPLSFVQLIFTDVAADNYHLVDDVAVEATFPN</sequence>